<dbReference type="PhylomeDB" id="A0A0G4EHZ0"/>
<dbReference type="InParanoid" id="A0A0G4EHZ0"/>
<evidence type="ECO:0000313" key="1">
    <source>
        <dbReference type="EMBL" id="CEL95857.1"/>
    </source>
</evidence>
<dbReference type="AlphaFoldDB" id="A0A0G4EHZ0"/>
<keyword evidence="2" id="KW-1185">Reference proteome</keyword>
<sequence length="136" mass="15281">MAALVSLGSDKKLKAVYMELTGVGQKGLQWGQSVERLPAVEYMIIKLDVCRARPTVTSLLQLRGLRELHVYVHRNECVQRAMTQHNVHGFTITQRNGSGDVVWFRLEWAVEDGMVEVTAQREAQEVSSCPATRPCL</sequence>
<protein>
    <submittedName>
        <fullName evidence="1">Uncharacterized protein</fullName>
    </submittedName>
</protein>
<dbReference type="Proteomes" id="UP000041254">
    <property type="component" value="Unassembled WGS sequence"/>
</dbReference>
<evidence type="ECO:0000313" key="2">
    <source>
        <dbReference type="Proteomes" id="UP000041254"/>
    </source>
</evidence>
<dbReference type="VEuPathDB" id="CryptoDB:Vbra_1123"/>
<accession>A0A0G4EHZ0</accession>
<dbReference type="EMBL" id="CDMY01000240">
    <property type="protein sequence ID" value="CEL95857.1"/>
    <property type="molecule type" value="Genomic_DNA"/>
</dbReference>
<name>A0A0G4EHZ0_VITBC</name>
<proteinExistence type="predicted"/>
<gene>
    <name evidence="1" type="ORF">Vbra_1123</name>
</gene>
<reference evidence="1 2" key="1">
    <citation type="submission" date="2014-11" db="EMBL/GenBank/DDBJ databases">
        <authorList>
            <person name="Zhu J."/>
            <person name="Qi W."/>
            <person name="Song R."/>
        </authorList>
    </citation>
    <scope>NUCLEOTIDE SEQUENCE [LARGE SCALE GENOMIC DNA]</scope>
</reference>
<organism evidence="1 2">
    <name type="scientific">Vitrella brassicaformis (strain CCMP3155)</name>
    <dbReference type="NCBI Taxonomy" id="1169540"/>
    <lineage>
        <taxon>Eukaryota</taxon>
        <taxon>Sar</taxon>
        <taxon>Alveolata</taxon>
        <taxon>Colpodellida</taxon>
        <taxon>Vitrellaceae</taxon>
        <taxon>Vitrella</taxon>
    </lineage>
</organism>